<dbReference type="AlphaFoldDB" id="A0AAV5BW57"/>
<feature type="chain" id="PRO_5043338276" description="Protein kinase domain-containing protein" evidence="10">
    <location>
        <begin position="22"/>
        <end position="564"/>
    </location>
</feature>
<dbReference type="PROSITE" id="PS00107">
    <property type="entry name" value="PROTEIN_KINASE_ATP"/>
    <property type="match status" value="1"/>
</dbReference>
<evidence type="ECO:0000313" key="13">
    <source>
        <dbReference type="Proteomes" id="UP001054889"/>
    </source>
</evidence>
<evidence type="ECO:0000256" key="6">
    <source>
        <dbReference type="ARBA" id="ARBA00022989"/>
    </source>
</evidence>
<dbReference type="Proteomes" id="UP001054889">
    <property type="component" value="Unassembled WGS sequence"/>
</dbReference>
<feature type="transmembrane region" description="Helical" evidence="9">
    <location>
        <begin position="458"/>
        <end position="482"/>
    </location>
</feature>
<dbReference type="GO" id="GO:0005886">
    <property type="term" value="C:plasma membrane"/>
    <property type="evidence" value="ECO:0007669"/>
    <property type="project" value="UniProtKB-SubCell"/>
</dbReference>
<evidence type="ECO:0000313" key="12">
    <source>
        <dbReference type="EMBL" id="GJM90601.1"/>
    </source>
</evidence>
<evidence type="ECO:0000256" key="2">
    <source>
        <dbReference type="ARBA" id="ARBA00022475"/>
    </source>
</evidence>
<dbReference type="InterPro" id="IPR032675">
    <property type="entry name" value="LRR_dom_sf"/>
</dbReference>
<dbReference type="InterPro" id="IPR011009">
    <property type="entry name" value="Kinase-like_dom_sf"/>
</dbReference>
<dbReference type="SUPFAM" id="SSF56112">
    <property type="entry name" value="Protein kinase-like (PK-like)"/>
    <property type="match status" value="1"/>
</dbReference>
<keyword evidence="2" id="KW-1003">Cell membrane</keyword>
<dbReference type="InterPro" id="IPR001611">
    <property type="entry name" value="Leu-rich_rpt"/>
</dbReference>
<dbReference type="FunFam" id="3.80.10.10:FF:000095">
    <property type="entry name" value="LRR receptor-like serine/threonine-protein kinase GSO1"/>
    <property type="match status" value="1"/>
</dbReference>
<reference evidence="12" key="1">
    <citation type="journal article" date="2018" name="DNA Res.">
        <title>Multiple hybrid de novo genome assembly of finger millet, an orphan allotetraploid crop.</title>
        <authorList>
            <person name="Hatakeyama M."/>
            <person name="Aluri S."/>
            <person name="Balachadran M.T."/>
            <person name="Sivarajan S.R."/>
            <person name="Patrignani A."/>
            <person name="Gruter S."/>
            <person name="Poveda L."/>
            <person name="Shimizu-Inatsugi R."/>
            <person name="Baeten J."/>
            <person name="Francoijs K.J."/>
            <person name="Nataraja K.N."/>
            <person name="Reddy Y.A.N."/>
            <person name="Phadnis S."/>
            <person name="Ravikumar R.L."/>
            <person name="Schlapbach R."/>
            <person name="Sreeman S.M."/>
            <person name="Shimizu K.K."/>
        </authorList>
    </citation>
    <scope>NUCLEOTIDE SEQUENCE</scope>
</reference>
<dbReference type="InterPro" id="IPR000719">
    <property type="entry name" value="Prot_kinase_dom"/>
</dbReference>
<dbReference type="PANTHER" id="PTHR27008">
    <property type="entry name" value="OS04G0122200 PROTEIN"/>
    <property type="match status" value="1"/>
</dbReference>
<organism evidence="12 13">
    <name type="scientific">Eleusine coracana subsp. coracana</name>
    <dbReference type="NCBI Taxonomy" id="191504"/>
    <lineage>
        <taxon>Eukaryota</taxon>
        <taxon>Viridiplantae</taxon>
        <taxon>Streptophyta</taxon>
        <taxon>Embryophyta</taxon>
        <taxon>Tracheophyta</taxon>
        <taxon>Spermatophyta</taxon>
        <taxon>Magnoliopsida</taxon>
        <taxon>Liliopsida</taxon>
        <taxon>Poales</taxon>
        <taxon>Poaceae</taxon>
        <taxon>PACMAD clade</taxon>
        <taxon>Chloridoideae</taxon>
        <taxon>Cynodonteae</taxon>
        <taxon>Eleusininae</taxon>
        <taxon>Eleusine</taxon>
    </lineage>
</organism>
<keyword evidence="7 9" id="KW-0472">Membrane</keyword>
<name>A0AAV5BW57_ELECO</name>
<evidence type="ECO:0000256" key="7">
    <source>
        <dbReference type="ARBA" id="ARBA00023136"/>
    </source>
</evidence>
<dbReference type="GO" id="GO:0005524">
    <property type="term" value="F:ATP binding"/>
    <property type="evidence" value="ECO:0007669"/>
    <property type="project" value="UniProtKB-UniRule"/>
</dbReference>
<keyword evidence="8" id="KW-0067">ATP-binding</keyword>
<dbReference type="Pfam" id="PF13855">
    <property type="entry name" value="LRR_8"/>
    <property type="match status" value="1"/>
</dbReference>
<dbReference type="SUPFAM" id="SSF52058">
    <property type="entry name" value="L domain-like"/>
    <property type="match status" value="1"/>
</dbReference>
<proteinExistence type="predicted"/>
<gene>
    <name evidence="12" type="primary">ga06901</name>
    <name evidence="12" type="ORF">PR202_ga06901</name>
</gene>
<dbReference type="GO" id="GO:0004672">
    <property type="term" value="F:protein kinase activity"/>
    <property type="evidence" value="ECO:0007669"/>
    <property type="project" value="InterPro"/>
</dbReference>
<evidence type="ECO:0000256" key="5">
    <source>
        <dbReference type="ARBA" id="ARBA00022737"/>
    </source>
</evidence>
<evidence type="ECO:0000256" key="4">
    <source>
        <dbReference type="ARBA" id="ARBA00022692"/>
    </source>
</evidence>
<comment type="caution">
    <text evidence="12">The sequence shown here is derived from an EMBL/GenBank/DDBJ whole genome shotgun (WGS) entry which is preliminary data.</text>
</comment>
<dbReference type="InterPro" id="IPR051809">
    <property type="entry name" value="Plant_receptor-like_S/T_kinase"/>
</dbReference>
<feature type="domain" description="Protein kinase" evidence="11">
    <location>
        <begin position="517"/>
        <end position="564"/>
    </location>
</feature>
<keyword evidence="6 9" id="KW-1133">Transmembrane helix</keyword>
<dbReference type="PROSITE" id="PS50011">
    <property type="entry name" value="PROTEIN_KINASE_DOM"/>
    <property type="match status" value="1"/>
</dbReference>
<dbReference type="InterPro" id="IPR013210">
    <property type="entry name" value="LRR_N_plant-typ"/>
</dbReference>
<accession>A0AAV5BW57</accession>
<reference evidence="12" key="2">
    <citation type="submission" date="2021-12" db="EMBL/GenBank/DDBJ databases">
        <title>Resequencing data analysis of finger millet.</title>
        <authorList>
            <person name="Hatakeyama M."/>
            <person name="Aluri S."/>
            <person name="Balachadran M.T."/>
            <person name="Sivarajan S.R."/>
            <person name="Poveda L."/>
            <person name="Shimizu-Inatsugi R."/>
            <person name="Schlapbach R."/>
            <person name="Sreeman S.M."/>
            <person name="Shimizu K.K."/>
        </authorList>
    </citation>
    <scope>NUCLEOTIDE SEQUENCE</scope>
</reference>
<dbReference type="InterPro" id="IPR017441">
    <property type="entry name" value="Protein_kinase_ATP_BS"/>
</dbReference>
<keyword evidence="5" id="KW-0677">Repeat</keyword>
<keyword evidence="8" id="KW-0547">Nucleotide-binding</keyword>
<feature type="binding site" evidence="8">
    <location>
        <position position="548"/>
    </location>
    <ligand>
        <name>ATP</name>
        <dbReference type="ChEBI" id="CHEBI:30616"/>
    </ligand>
</feature>
<evidence type="ECO:0000256" key="10">
    <source>
        <dbReference type="SAM" id="SignalP"/>
    </source>
</evidence>
<protein>
    <recommendedName>
        <fullName evidence="11">Protein kinase domain-containing protein</fullName>
    </recommendedName>
</protein>
<dbReference type="EMBL" id="BQKI01000003">
    <property type="protein sequence ID" value="GJM90601.1"/>
    <property type="molecule type" value="Genomic_DNA"/>
</dbReference>
<evidence type="ECO:0000259" key="11">
    <source>
        <dbReference type="PROSITE" id="PS50011"/>
    </source>
</evidence>
<evidence type="ECO:0000256" key="9">
    <source>
        <dbReference type="SAM" id="Phobius"/>
    </source>
</evidence>
<evidence type="ECO:0000256" key="3">
    <source>
        <dbReference type="ARBA" id="ARBA00022614"/>
    </source>
</evidence>
<keyword evidence="10" id="KW-0732">Signal</keyword>
<dbReference type="PANTHER" id="PTHR27008:SF570">
    <property type="entry name" value="PROTEIN KINASE DOMAIN-CONTAINING PROTEIN"/>
    <property type="match status" value="1"/>
</dbReference>
<dbReference type="Pfam" id="PF08263">
    <property type="entry name" value="LRRNT_2"/>
    <property type="match status" value="1"/>
</dbReference>
<evidence type="ECO:0000256" key="1">
    <source>
        <dbReference type="ARBA" id="ARBA00004162"/>
    </source>
</evidence>
<sequence length="564" mass="61347">MADKGNSFLLMLLFLVTTVSIDQPTSTADADTHTDRLALMSFKSLIRRDPSSALASWGGNQSVSPCQWHGMTCGAWGRRRGRVVALDLSNLDLLGTMSPSIGNVTYLRRLQLPMNRLGGTIPSELGRLLQLRHVNLCYNALKGGIPASLSDCKQLENISLAINNLSGAIPAAMGALSEIKNLQMRGNQLTGSIPSFLGNLSSLTILNLGTNRFEVANLSRNMEAFHMGNNMISGRVPEGIGNLVSLSFLLMRINSFEGSIPASLGRLQSGPVPSTLRSCPLELFEAQHNMLDGLITKELFLISSLSNFMYFQNNLFSGSLPSQIGNLKNIADIDFSGNKISGEIPASIGNCQSLQYLKLEGNFLQGMIPASIEQLKGLEVLDFSHNNFSRDIPQFLGNMKGLSRLNLSFNYFEGEVPKDGIFLNVSAVAIQGNHGLCGGISELKLPLCSKHTTKSGSWKLITITISCAVLFLTILLALYAFWHNRNKSQRAKTDLPLINNLHLRVAYVELVHATNDFASENLIGVGSFGSVYKGNIMIDGQQVVIAVKVLNLHQRGAFQSFVAE</sequence>
<evidence type="ECO:0000256" key="8">
    <source>
        <dbReference type="PROSITE-ProRule" id="PRU10141"/>
    </source>
</evidence>
<dbReference type="FunFam" id="3.80.10.10:FF:000627">
    <property type="entry name" value="Probable leucine-rich repeat receptor-like protein kinase At2g33170"/>
    <property type="match status" value="1"/>
</dbReference>
<dbReference type="Gene3D" id="3.80.10.10">
    <property type="entry name" value="Ribonuclease Inhibitor"/>
    <property type="match status" value="3"/>
</dbReference>
<dbReference type="Pfam" id="PF00560">
    <property type="entry name" value="LRR_1"/>
    <property type="match status" value="2"/>
</dbReference>
<feature type="signal peptide" evidence="10">
    <location>
        <begin position="1"/>
        <end position="21"/>
    </location>
</feature>
<comment type="subcellular location">
    <subcellularLocation>
        <location evidence="1">Cell membrane</location>
        <topology evidence="1">Single-pass membrane protein</topology>
    </subcellularLocation>
</comment>
<dbReference type="Gene3D" id="3.30.200.20">
    <property type="entry name" value="Phosphorylase Kinase, domain 1"/>
    <property type="match status" value="1"/>
</dbReference>
<keyword evidence="4 9" id="KW-0812">Transmembrane</keyword>
<keyword evidence="3" id="KW-0433">Leucine-rich repeat</keyword>
<keyword evidence="13" id="KW-1185">Reference proteome</keyword>